<feature type="region of interest" description="Disordered" evidence="6">
    <location>
        <begin position="1"/>
        <end position="58"/>
    </location>
</feature>
<gene>
    <name evidence="4 8" type="primary">glyA</name>
    <name evidence="8" type="ORF">GCM10018781_08630</name>
</gene>
<dbReference type="EC" id="2.1.2.1" evidence="4"/>
<dbReference type="HAMAP" id="MF_00051">
    <property type="entry name" value="SHMT"/>
    <property type="match status" value="1"/>
</dbReference>
<dbReference type="InterPro" id="IPR015424">
    <property type="entry name" value="PyrdxlP-dep_Trfase"/>
</dbReference>
<dbReference type="InterPro" id="IPR015421">
    <property type="entry name" value="PyrdxlP-dep_Trfase_major"/>
</dbReference>
<reference evidence="8" key="2">
    <citation type="submission" date="2020-09" db="EMBL/GenBank/DDBJ databases">
        <authorList>
            <person name="Sun Q."/>
            <person name="Ohkuma M."/>
        </authorList>
    </citation>
    <scope>NUCLEOTIDE SEQUENCE</scope>
    <source>
        <strain evidence="8">JCM 4646</strain>
    </source>
</reference>
<dbReference type="Proteomes" id="UP000617734">
    <property type="component" value="Unassembled WGS sequence"/>
</dbReference>
<comment type="pathway">
    <text evidence="4">Amino-acid biosynthesis; glycine biosynthesis; glycine from L-serine: step 1/1.</text>
</comment>
<dbReference type="AlphaFoldDB" id="A0A919FDU9"/>
<dbReference type="GO" id="GO:0004372">
    <property type="term" value="F:glycine hydroxymethyltransferase activity"/>
    <property type="evidence" value="ECO:0007669"/>
    <property type="project" value="UniProtKB-UniRule"/>
</dbReference>
<keyword evidence="4" id="KW-0554">One-carbon metabolism</keyword>
<keyword evidence="4" id="KW-0963">Cytoplasm</keyword>
<comment type="cofactor">
    <cofactor evidence="1 4 5">
        <name>pyridoxal 5'-phosphate</name>
        <dbReference type="ChEBI" id="CHEBI:597326"/>
    </cofactor>
</comment>
<dbReference type="NCBIfam" id="NF000586">
    <property type="entry name" value="PRK00011.1"/>
    <property type="match status" value="1"/>
</dbReference>
<evidence type="ECO:0000256" key="2">
    <source>
        <dbReference type="ARBA" id="ARBA00006376"/>
    </source>
</evidence>
<evidence type="ECO:0000256" key="1">
    <source>
        <dbReference type="ARBA" id="ARBA00001933"/>
    </source>
</evidence>
<evidence type="ECO:0000256" key="5">
    <source>
        <dbReference type="PIRSR" id="PIRSR000412-50"/>
    </source>
</evidence>
<dbReference type="InterPro" id="IPR039429">
    <property type="entry name" value="SHMT-like_dom"/>
</dbReference>
<dbReference type="PANTHER" id="PTHR11680">
    <property type="entry name" value="SERINE HYDROXYMETHYLTRANSFERASE"/>
    <property type="match status" value="1"/>
</dbReference>
<protein>
    <recommendedName>
        <fullName evidence="4">Serine hydroxymethyltransferase</fullName>
        <shortName evidence="4">SHMT</shortName>
        <shortName evidence="4">Serine methylase</shortName>
        <ecNumber evidence="4">2.1.2.1</ecNumber>
    </recommendedName>
</protein>
<comment type="subcellular location">
    <subcellularLocation>
        <location evidence="4">Cytoplasm</location>
    </subcellularLocation>
</comment>
<feature type="binding site" evidence="4">
    <location>
        <position position="175"/>
    </location>
    <ligand>
        <name>(6S)-5,6,7,8-tetrahydrofolate</name>
        <dbReference type="ChEBI" id="CHEBI:57453"/>
    </ligand>
</feature>
<keyword evidence="4" id="KW-0808">Transferase</keyword>
<evidence type="ECO:0000256" key="4">
    <source>
        <dbReference type="HAMAP-Rule" id="MF_00051"/>
    </source>
</evidence>
<evidence type="ECO:0000313" key="9">
    <source>
        <dbReference type="Proteomes" id="UP000617734"/>
    </source>
</evidence>
<sequence length="465" mass="47839">MTVTDAPAGRSDSGHSDTAHPDSTHPRSENRDTTHPGAADTGGPHAGGGAGATGGWQPSQALRQADPQLADLLAAEAERRAESVQLLAGENLTSPAVLAALGGPLIDKYAEGYPGRRHHTGCTLADAAELLAVDRARALFAAPHANVQPRSATSAMLAAYAALLRPGDVVLSMSLEHGGHLSCGSRANFSGRWFEFVGYGVREDDGLVDLDQVRELARRHRPKAIVAGGISYPRHLDWAAFREIADEVDAYLIASASQTVGLVAGGVAPSPVPYADITVAATHKLLRGPRGGLLLCTSELADRVDRAVFPFTQGGAAMNEVAGKAVAFAEAATPEYRDYARRTVAGARALAAGLAGAGLRPTTGGTDTHLVTADVSPLGVSGAEAERRCAAVGLMLGKCALPYDPAPAAESSGIRLGTGAVTAQGMGETELTEIAALVGQVLEGGPQARIGARVRELAWQFAGRG</sequence>
<evidence type="ECO:0000256" key="3">
    <source>
        <dbReference type="ARBA" id="ARBA00022898"/>
    </source>
</evidence>
<keyword evidence="9" id="KW-1185">Reference proteome</keyword>
<dbReference type="GO" id="GO:0030170">
    <property type="term" value="F:pyridoxal phosphate binding"/>
    <property type="evidence" value="ECO:0007669"/>
    <property type="project" value="UniProtKB-UniRule"/>
</dbReference>
<feature type="compositionally biased region" description="Basic and acidic residues" evidence="6">
    <location>
        <begin position="12"/>
        <end position="34"/>
    </location>
</feature>
<feature type="compositionally biased region" description="Gly residues" evidence="6">
    <location>
        <begin position="44"/>
        <end position="54"/>
    </location>
</feature>
<reference evidence="8" key="1">
    <citation type="journal article" date="2014" name="Int. J. Syst. Evol. Microbiol.">
        <title>Complete genome sequence of Corynebacterium casei LMG S-19264T (=DSM 44701T), isolated from a smear-ripened cheese.</title>
        <authorList>
            <consortium name="US DOE Joint Genome Institute (JGI-PGF)"/>
            <person name="Walter F."/>
            <person name="Albersmeier A."/>
            <person name="Kalinowski J."/>
            <person name="Ruckert C."/>
        </authorList>
    </citation>
    <scope>NUCLEOTIDE SEQUENCE</scope>
    <source>
        <strain evidence="8">JCM 4646</strain>
    </source>
</reference>
<dbReference type="CDD" id="cd00378">
    <property type="entry name" value="SHMT"/>
    <property type="match status" value="1"/>
</dbReference>
<dbReference type="EMBL" id="BNBO01000003">
    <property type="protein sequence ID" value="GHH61729.1"/>
    <property type="molecule type" value="Genomic_DNA"/>
</dbReference>
<feature type="site" description="Plays an important role in substrate specificity" evidence="4">
    <location>
        <position position="283"/>
    </location>
</feature>
<feature type="binding site" evidence="4">
    <location>
        <begin position="179"/>
        <end position="181"/>
    </location>
    <ligand>
        <name>(6S)-5,6,7,8-tetrahydrofolate</name>
        <dbReference type="ChEBI" id="CHEBI:57453"/>
    </ligand>
</feature>
<comment type="caution">
    <text evidence="8">The sequence shown here is derived from an EMBL/GenBank/DDBJ whole genome shotgun (WGS) entry which is preliminary data.</text>
</comment>
<dbReference type="GO" id="GO:0035999">
    <property type="term" value="P:tetrahydrofolate interconversion"/>
    <property type="evidence" value="ECO:0007669"/>
    <property type="project" value="UniProtKB-UniRule"/>
</dbReference>
<proteinExistence type="inferred from homology"/>
<keyword evidence="3 4" id="KW-0663">Pyridoxal phosphate</keyword>
<dbReference type="GO" id="GO:0019264">
    <property type="term" value="P:glycine biosynthetic process from serine"/>
    <property type="evidence" value="ECO:0007669"/>
    <property type="project" value="UniProtKB-UniRule"/>
</dbReference>
<comment type="caution">
    <text evidence="4">Lacks conserved residue(s) required for the propagation of feature annotation.</text>
</comment>
<dbReference type="PIRSF" id="PIRSF000412">
    <property type="entry name" value="SHMT"/>
    <property type="match status" value="1"/>
</dbReference>
<comment type="subunit">
    <text evidence="4">Homodimer.</text>
</comment>
<organism evidence="8 9">
    <name type="scientific">Kitasatospora indigofera</name>
    <dbReference type="NCBI Taxonomy" id="67307"/>
    <lineage>
        <taxon>Bacteria</taxon>
        <taxon>Bacillati</taxon>
        <taxon>Actinomycetota</taxon>
        <taxon>Actinomycetes</taxon>
        <taxon>Kitasatosporales</taxon>
        <taxon>Streptomycetaceae</taxon>
        <taxon>Kitasatospora</taxon>
    </lineage>
</organism>
<comment type="similarity">
    <text evidence="2 4">Belongs to the SHMT family.</text>
</comment>
<name>A0A919FDU9_9ACTN</name>
<dbReference type="Gene3D" id="3.40.640.10">
    <property type="entry name" value="Type I PLP-dependent aspartate aminotransferase-like (Major domain)"/>
    <property type="match status" value="1"/>
</dbReference>
<dbReference type="GeneID" id="95351375"/>
<dbReference type="RefSeq" id="WP_190209418.1">
    <property type="nucleotide sequence ID" value="NZ_BNBO01000003.1"/>
</dbReference>
<feature type="domain" description="Serine hydroxymethyltransferase-like" evidence="7">
    <location>
        <begin position="62"/>
        <end position="437"/>
    </location>
</feature>
<comment type="function">
    <text evidence="4">Catalyzes the reversible interconversion of serine and glycine with tetrahydrofolate (THF) serving as the one-carbon carrier. This reaction serves as the major source of one-carbon groups required for the biosynthesis of purines, thymidylate, methionine, and other important biomolecules. Also exhibits THF-independent aldolase activity toward beta-hydroxyamino acids, producing glycine and aldehydes, via a retro-aldol mechanism.</text>
</comment>
<feature type="modified residue" description="N6-(pyridoxal phosphate)lysine" evidence="4 5">
    <location>
        <position position="284"/>
    </location>
</feature>
<accession>A0A919FDU9</accession>
<comment type="catalytic activity">
    <reaction evidence="4">
        <text>(6R)-5,10-methylene-5,6,7,8-tetrahydrofolate + glycine + H2O = (6S)-5,6,7,8-tetrahydrofolate + L-serine</text>
        <dbReference type="Rhea" id="RHEA:15481"/>
        <dbReference type="ChEBI" id="CHEBI:15377"/>
        <dbReference type="ChEBI" id="CHEBI:15636"/>
        <dbReference type="ChEBI" id="CHEBI:33384"/>
        <dbReference type="ChEBI" id="CHEBI:57305"/>
        <dbReference type="ChEBI" id="CHEBI:57453"/>
        <dbReference type="EC" id="2.1.2.1"/>
    </reaction>
</comment>
<evidence type="ECO:0000259" key="7">
    <source>
        <dbReference type="Pfam" id="PF00464"/>
    </source>
</evidence>
<comment type="pathway">
    <text evidence="4">One-carbon metabolism; tetrahydrofolate interconversion.</text>
</comment>
<dbReference type="SUPFAM" id="SSF53383">
    <property type="entry name" value="PLP-dependent transferases"/>
    <property type="match status" value="1"/>
</dbReference>
<dbReference type="Gene3D" id="3.90.1150.10">
    <property type="entry name" value="Aspartate Aminotransferase, domain 1"/>
    <property type="match status" value="1"/>
</dbReference>
<dbReference type="InterPro" id="IPR001085">
    <property type="entry name" value="Ser_HO-MeTrfase"/>
</dbReference>
<dbReference type="GO" id="GO:0005829">
    <property type="term" value="C:cytosol"/>
    <property type="evidence" value="ECO:0007669"/>
    <property type="project" value="TreeGrafter"/>
</dbReference>
<dbReference type="Pfam" id="PF00464">
    <property type="entry name" value="SHMT"/>
    <property type="match status" value="1"/>
</dbReference>
<evidence type="ECO:0000256" key="6">
    <source>
        <dbReference type="SAM" id="MobiDB-lite"/>
    </source>
</evidence>
<feature type="binding site" evidence="4">
    <location>
        <position position="299"/>
    </location>
    <ligand>
        <name>(6S)-5,6,7,8-tetrahydrofolate</name>
        <dbReference type="ChEBI" id="CHEBI:57453"/>
    </ligand>
</feature>
<dbReference type="InterPro" id="IPR015422">
    <property type="entry name" value="PyrdxlP-dep_Trfase_small"/>
</dbReference>
<dbReference type="PANTHER" id="PTHR11680:SF35">
    <property type="entry name" value="SERINE HYDROXYMETHYLTRANSFERASE 1"/>
    <property type="match status" value="1"/>
</dbReference>
<dbReference type="InterPro" id="IPR049943">
    <property type="entry name" value="Ser_HO-MeTrfase-like"/>
</dbReference>
<evidence type="ECO:0000313" key="8">
    <source>
        <dbReference type="EMBL" id="GHH61729.1"/>
    </source>
</evidence>
<keyword evidence="4" id="KW-0028">Amino-acid biosynthesis</keyword>